<dbReference type="InterPro" id="IPR027549">
    <property type="entry name" value="ArgDC"/>
</dbReference>
<evidence type="ECO:0000313" key="9">
    <source>
        <dbReference type="EMBL" id="HGM07661.1"/>
    </source>
</evidence>
<keyword evidence="4 8" id="KW-0865">Zymogen</keyword>
<feature type="site" description="Cleavage (non-hydrolytic); by autolysis" evidence="8">
    <location>
        <begin position="81"/>
        <end position="82"/>
    </location>
</feature>
<comment type="function">
    <text evidence="8">Specifically catalyzes the decarboxylation of L-arginine to agmatine. Has no S-adenosylmethionine decarboxylase (AdoMetDC) activity.</text>
</comment>
<evidence type="ECO:0000256" key="3">
    <source>
        <dbReference type="ARBA" id="ARBA00023115"/>
    </source>
</evidence>
<dbReference type="PANTHER" id="PTHR33866">
    <property type="entry name" value="S-ADENOSYLMETHIONINE DECARBOXYLASE PROENZYME"/>
    <property type="match status" value="1"/>
</dbReference>
<dbReference type="SUPFAM" id="SSF56276">
    <property type="entry name" value="S-adenosylmethionine decarboxylase"/>
    <property type="match status" value="1"/>
</dbReference>
<keyword evidence="5 8" id="KW-0456">Lyase</keyword>
<dbReference type="Gene3D" id="3.60.90.10">
    <property type="entry name" value="S-adenosylmethionine decarboxylase"/>
    <property type="match status" value="1"/>
</dbReference>
<feature type="chain" id="PRO_5028548592" description="Arginine decarboxylase beta chain" evidence="8">
    <location>
        <begin position="1"/>
        <end position="81"/>
    </location>
</feature>
<dbReference type="AlphaFoldDB" id="A0A7C4D165"/>
<dbReference type="InterPro" id="IPR003826">
    <property type="entry name" value="AdoMetDC_fam_prok"/>
</dbReference>
<feature type="modified residue" description="Pyruvic acid (Ser); by autocatalysis" evidence="8">
    <location>
        <position position="82"/>
    </location>
</feature>
<comment type="pathway">
    <text evidence="8">Amine and polyamine biosynthesis; agmatine biosynthesis; agmatine from L-arginine: step 1/1.</text>
</comment>
<dbReference type="GO" id="GO:0008792">
    <property type="term" value="F:arginine decarboxylase activity"/>
    <property type="evidence" value="ECO:0007669"/>
    <property type="project" value="UniProtKB-UniRule"/>
</dbReference>
<dbReference type="Pfam" id="PF02675">
    <property type="entry name" value="AdoMet_dc"/>
    <property type="match status" value="1"/>
</dbReference>
<evidence type="ECO:0000256" key="4">
    <source>
        <dbReference type="ARBA" id="ARBA00023145"/>
    </source>
</evidence>
<proteinExistence type="inferred from homology"/>
<dbReference type="GO" id="GO:0004014">
    <property type="term" value="F:adenosylmethionine decarboxylase activity"/>
    <property type="evidence" value="ECO:0007669"/>
    <property type="project" value="InterPro"/>
</dbReference>
<dbReference type="UniPathway" id="UPA00186">
    <property type="reaction ID" value="UER00284"/>
</dbReference>
<comment type="cofactor">
    <cofactor evidence="8">
        <name>pyruvate</name>
        <dbReference type="ChEBI" id="CHEBI:15361"/>
    </cofactor>
    <text evidence="8">Binds 1 pyruvoyl group covalently per subunit.</text>
</comment>
<evidence type="ECO:0000256" key="6">
    <source>
        <dbReference type="ARBA" id="ARBA00023270"/>
    </source>
</evidence>
<comment type="similarity">
    <text evidence="8">Belongs to the prokaryotic AdoMetDC family. Type 1 subfamily.</text>
</comment>
<feature type="active site" description="Proton donor; for catalytic activity" evidence="8">
    <location>
        <position position="102"/>
    </location>
</feature>
<comment type="PTM">
    <text evidence="8">Is synthesized initially as an inactive proenzyme. Formation of the active enzyme involves a self-maturation process in which the active site pyruvoyl group is generated from an internal serine residue via an autocatalytic post-translational modification. Two non-identical subunits are generated from the proenzyme in this reaction, and the pyruvate is formed at the N-terminus of the alpha chain, which is derived from the carboxyl end of the proenzyme. The post-translation cleavage follows an unusual pathway, termed non-hydrolytic serinolysis, in which the side chain hydroxyl group of the serine supplies its oxygen atom to form the C-terminus of the beta chain, while the remainder of the serine residue undergoes an oxidative deamination to produce ammonia and the pyruvoyl group blocking the N-terminus of the alpha chain.</text>
</comment>
<protein>
    <recommendedName>
        <fullName evidence="8">Arginine decarboxylase proenzyme</fullName>
        <shortName evidence="8">ADC</shortName>
        <shortName evidence="8">ArgDC</shortName>
        <ecNumber evidence="8">4.1.1.19</ecNumber>
    </recommendedName>
    <alternativeName>
        <fullName evidence="8">Pyruvoyl-dependent arginine decarboxylase</fullName>
    </alternativeName>
    <component>
        <recommendedName>
            <fullName evidence="8">Arginine decarboxylase beta chain</fullName>
        </recommendedName>
    </component>
    <component>
        <recommendedName>
            <fullName evidence="8">Arginine decarboxylase alpha chain</fullName>
        </recommendedName>
    </component>
</protein>
<evidence type="ECO:0000256" key="7">
    <source>
        <dbReference type="ARBA" id="ARBA00023317"/>
    </source>
</evidence>
<keyword evidence="1 8" id="KW-0210">Decarboxylase</keyword>
<keyword evidence="6 8" id="KW-0704">Schiff base</keyword>
<keyword evidence="7 8" id="KW-0670">Pyruvate</keyword>
<evidence type="ECO:0000256" key="5">
    <source>
        <dbReference type="ARBA" id="ARBA00023239"/>
    </source>
</evidence>
<dbReference type="GO" id="GO:0008295">
    <property type="term" value="P:spermidine biosynthetic process"/>
    <property type="evidence" value="ECO:0007669"/>
    <property type="project" value="InterPro"/>
</dbReference>
<dbReference type="EMBL" id="DTCA01000139">
    <property type="protein sequence ID" value="HGM07661.1"/>
    <property type="molecule type" value="Genomic_DNA"/>
</dbReference>
<keyword evidence="2 8" id="KW-0068">Autocatalytic cleavage</keyword>
<gene>
    <name evidence="9" type="primary">speD</name>
    <name evidence="9" type="ORF">ENU31_04545</name>
</gene>
<name>A0A7C4D165_9CREN</name>
<reference evidence="9" key="1">
    <citation type="journal article" date="2020" name="mSystems">
        <title>Genome- and Community-Level Interaction Insights into Carbon Utilization and Element Cycling Functions of Hydrothermarchaeota in Hydrothermal Sediment.</title>
        <authorList>
            <person name="Zhou Z."/>
            <person name="Liu Y."/>
            <person name="Xu W."/>
            <person name="Pan J."/>
            <person name="Luo Z.H."/>
            <person name="Li M."/>
        </authorList>
    </citation>
    <scope>NUCLEOTIDE SEQUENCE [LARGE SCALE GENOMIC DNA]</scope>
    <source>
        <strain evidence="9">SpSt-658</strain>
    </source>
</reference>
<dbReference type="HAMAP" id="MF_01298">
    <property type="entry name" value="ArgDC"/>
    <property type="match status" value="1"/>
</dbReference>
<comment type="subunit">
    <text evidence="8">Heterooctamer of four alpha and four beta chains arranged as a tetramer of alpha/beta heterodimers.</text>
</comment>
<feature type="chain" id="PRO_5028548591" description="Arginine decarboxylase alpha chain" evidence="8">
    <location>
        <begin position="82"/>
        <end position="139"/>
    </location>
</feature>
<accession>A0A7C4D165</accession>
<dbReference type="InterPro" id="IPR016067">
    <property type="entry name" value="S-AdoMet_deCO2ase_core"/>
</dbReference>
<evidence type="ECO:0000256" key="2">
    <source>
        <dbReference type="ARBA" id="ARBA00022813"/>
    </source>
</evidence>
<dbReference type="PANTHER" id="PTHR33866:SF2">
    <property type="entry name" value="S-ADENOSYLMETHIONINE DECARBOXYLASE PROENZYME"/>
    <property type="match status" value="1"/>
</dbReference>
<organism evidence="9">
    <name type="scientific">Ignisphaera aggregans</name>
    <dbReference type="NCBI Taxonomy" id="334771"/>
    <lineage>
        <taxon>Archaea</taxon>
        <taxon>Thermoproteota</taxon>
        <taxon>Thermoprotei</taxon>
        <taxon>Desulfurococcales</taxon>
        <taxon>Desulfurococcaceae</taxon>
        <taxon>Ignisphaera</taxon>
    </lineage>
</organism>
<comment type="caution">
    <text evidence="9">The sequence shown here is derived from an EMBL/GenBank/DDBJ whole genome shotgun (WGS) entry which is preliminary data.</text>
</comment>
<feature type="active site" description="Schiff-base intermediate with substrate; via pyruvic acid" evidence="8">
    <location>
        <position position="82"/>
    </location>
</feature>
<dbReference type="HAMAP" id="MF_00464">
    <property type="entry name" value="AdoMetDC_1"/>
    <property type="match status" value="1"/>
</dbReference>
<dbReference type="EC" id="4.1.1.19" evidence="8"/>
<dbReference type="NCBIfam" id="TIGR03330">
    <property type="entry name" value="SAM_DCase_Bsu"/>
    <property type="match status" value="1"/>
</dbReference>
<dbReference type="GO" id="GO:0005829">
    <property type="term" value="C:cytosol"/>
    <property type="evidence" value="ECO:0007669"/>
    <property type="project" value="TreeGrafter"/>
</dbReference>
<sequence>MVDKGNNQNVEHNNEGMDRVIGKHVYGNLYDVDIEVAGNEEKLRQVVIEAAKIANMTLYDIKSWSFGGRKGGVSVIALIVESHIAVHTWLEYGYATVDVYTCGEKSDPWKAFEYIVKCLNPKYFTANYADRSSFSKVRN</sequence>
<evidence type="ECO:0000256" key="8">
    <source>
        <dbReference type="HAMAP-Rule" id="MF_01298"/>
    </source>
</evidence>
<comment type="catalytic activity">
    <reaction evidence="8">
        <text>L-arginine + H(+) = agmatine + CO2</text>
        <dbReference type="Rhea" id="RHEA:17641"/>
        <dbReference type="ChEBI" id="CHEBI:15378"/>
        <dbReference type="ChEBI" id="CHEBI:16526"/>
        <dbReference type="ChEBI" id="CHEBI:32682"/>
        <dbReference type="ChEBI" id="CHEBI:58145"/>
        <dbReference type="EC" id="4.1.1.19"/>
    </reaction>
</comment>
<feature type="active site" description="Proton acceptor; for processing activity" evidence="8">
    <location>
        <position position="87"/>
    </location>
</feature>
<dbReference type="GO" id="GO:0006527">
    <property type="term" value="P:L-arginine catabolic process"/>
    <property type="evidence" value="ECO:0007669"/>
    <property type="project" value="UniProtKB-UniRule"/>
</dbReference>
<dbReference type="InterPro" id="IPR017716">
    <property type="entry name" value="S-AdoMet_deCOase_pro-enz"/>
</dbReference>
<keyword evidence="3 8" id="KW-0620">Polyamine biosynthesis</keyword>
<evidence type="ECO:0000256" key="1">
    <source>
        <dbReference type="ARBA" id="ARBA00022793"/>
    </source>
</evidence>